<evidence type="ECO:0000313" key="2">
    <source>
        <dbReference type="Proteomes" id="UP000215002"/>
    </source>
</evidence>
<organism evidence="1 2">
    <name type="scientific">Mucilaginibacter xinganensis</name>
    <dbReference type="NCBI Taxonomy" id="1234841"/>
    <lineage>
        <taxon>Bacteria</taxon>
        <taxon>Pseudomonadati</taxon>
        <taxon>Bacteroidota</taxon>
        <taxon>Sphingobacteriia</taxon>
        <taxon>Sphingobacteriales</taxon>
        <taxon>Sphingobacteriaceae</taxon>
        <taxon>Mucilaginibacter</taxon>
    </lineage>
</organism>
<proteinExistence type="predicted"/>
<sequence>MLSISHVRVFIKKTVFIAKCAFFGVETRLLIIPDSYFL</sequence>
<protein>
    <submittedName>
        <fullName evidence="1">Uncharacterized protein</fullName>
    </submittedName>
</protein>
<accession>A0A223NTJ4</accession>
<dbReference type="Proteomes" id="UP000215002">
    <property type="component" value="Chromosome"/>
</dbReference>
<dbReference type="AlphaFoldDB" id="A0A223NTJ4"/>
<reference evidence="1 2" key="1">
    <citation type="submission" date="2017-08" db="EMBL/GenBank/DDBJ databases">
        <title>Complete genome sequence of Mucilaginibacter sp. strain BJC16-A31.</title>
        <authorList>
            <consortium name="Henan University of Science and Technology"/>
            <person name="You X."/>
        </authorList>
    </citation>
    <scope>NUCLEOTIDE SEQUENCE [LARGE SCALE GENOMIC DNA]</scope>
    <source>
        <strain evidence="1 2">BJC16-A31</strain>
    </source>
</reference>
<dbReference type="KEGG" id="muc:MuYL_1279"/>
<evidence type="ECO:0000313" key="1">
    <source>
        <dbReference type="EMBL" id="ASU33177.1"/>
    </source>
</evidence>
<gene>
    <name evidence="1" type="ORF">MuYL_1279</name>
</gene>
<keyword evidence="2" id="KW-1185">Reference proteome</keyword>
<dbReference type="EMBL" id="CP022743">
    <property type="protein sequence ID" value="ASU33177.1"/>
    <property type="molecule type" value="Genomic_DNA"/>
</dbReference>
<name>A0A223NTJ4_9SPHI</name>